<reference evidence="2" key="1">
    <citation type="submission" date="2021-01" db="EMBL/GenBank/DDBJ databases">
        <authorList>
            <person name="Corre E."/>
            <person name="Pelletier E."/>
            <person name="Niang G."/>
            <person name="Scheremetjew M."/>
            <person name="Finn R."/>
            <person name="Kale V."/>
            <person name="Holt S."/>
            <person name="Cochrane G."/>
            <person name="Meng A."/>
            <person name="Brown T."/>
            <person name="Cohen L."/>
        </authorList>
    </citation>
    <scope>NUCLEOTIDE SEQUENCE</scope>
    <source>
        <strain evidence="2">CCMP127</strain>
    </source>
</reference>
<dbReference type="SMART" id="SM00454">
    <property type="entry name" value="SAM"/>
    <property type="match status" value="1"/>
</dbReference>
<name>A0A7S3P9E6_9STRA</name>
<dbReference type="EMBL" id="HBIM01012757">
    <property type="protein sequence ID" value="CAE0413161.1"/>
    <property type="molecule type" value="Transcribed_RNA"/>
</dbReference>
<dbReference type="CDD" id="cd09487">
    <property type="entry name" value="SAM_superfamily"/>
    <property type="match status" value="1"/>
</dbReference>
<protein>
    <recommendedName>
        <fullName evidence="1">SAM domain-containing protein</fullName>
    </recommendedName>
</protein>
<dbReference type="InterPro" id="IPR001660">
    <property type="entry name" value="SAM"/>
</dbReference>
<organism evidence="2">
    <name type="scientific">Amphora coffeiformis</name>
    <dbReference type="NCBI Taxonomy" id="265554"/>
    <lineage>
        <taxon>Eukaryota</taxon>
        <taxon>Sar</taxon>
        <taxon>Stramenopiles</taxon>
        <taxon>Ochrophyta</taxon>
        <taxon>Bacillariophyta</taxon>
        <taxon>Bacillariophyceae</taxon>
        <taxon>Bacillariophycidae</taxon>
        <taxon>Thalassiophysales</taxon>
        <taxon>Catenulaceae</taxon>
        <taxon>Amphora</taxon>
    </lineage>
</organism>
<dbReference type="Pfam" id="PF07647">
    <property type="entry name" value="SAM_2"/>
    <property type="match status" value="1"/>
</dbReference>
<dbReference type="PROSITE" id="PS50105">
    <property type="entry name" value="SAM_DOMAIN"/>
    <property type="match status" value="1"/>
</dbReference>
<feature type="domain" description="SAM" evidence="1">
    <location>
        <begin position="27"/>
        <end position="90"/>
    </location>
</feature>
<evidence type="ECO:0000259" key="1">
    <source>
        <dbReference type="PROSITE" id="PS50105"/>
    </source>
</evidence>
<dbReference type="AlphaFoldDB" id="A0A7S3P9E6"/>
<evidence type="ECO:0000313" key="2">
    <source>
        <dbReference type="EMBL" id="CAE0413161.1"/>
    </source>
</evidence>
<dbReference type="SUPFAM" id="SSF47769">
    <property type="entry name" value="SAM/Pointed domain"/>
    <property type="match status" value="1"/>
</dbReference>
<proteinExistence type="predicted"/>
<dbReference type="InterPro" id="IPR013761">
    <property type="entry name" value="SAM/pointed_sf"/>
</dbReference>
<gene>
    <name evidence="2" type="ORF">ACOF00016_LOCUS10419</name>
</gene>
<dbReference type="Gene3D" id="1.10.150.50">
    <property type="entry name" value="Transcription Factor, Ets-1"/>
    <property type="match status" value="1"/>
</dbReference>
<accession>A0A7S3P9E6</accession>
<sequence length="237" mass="27105">MFTTANKYYRPMPDNKQEENLAGFAQWNEQQLGLFFRRRGLGAYEQVLVDHKITGHLAPLLQDEDLKDMGITIVGDRLLFKRSLKELARCERFHKRIESIWEGEERLFFSNCERSFWTVCGFCPVDPSTYKLTTNHLKVKQVRPFRCGPIRMGYCCGASYTSNNIDLSKVDDVDVTGVPAPCMARICCCARGKELLEVESRFEKGGKVTMSLEKGQGDVVANLILNQVEESQKMERS</sequence>